<dbReference type="PANTHER" id="PTHR43409">
    <property type="entry name" value="ANAEROBIC MAGNESIUM-PROTOPORPHYRIN IX MONOMETHYL ESTER CYCLASE-RELATED"/>
    <property type="match status" value="1"/>
</dbReference>
<dbReference type="GO" id="GO:0051536">
    <property type="term" value="F:iron-sulfur cluster binding"/>
    <property type="evidence" value="ECO:0007669"/>
    <property type="project" value="UniProtKB-KW"/>
</dbReference>
<accession>A0A5R8P879</accession>
<dbReference type="InterPro" id="IPR007197">
    <property type="entry name" value="rSAM"/>
</dbReference>
<keyword evidence="2" id="KW-0949">S-adenosyl-L-methionine</keyword>
<keyword evidence="5" id="KW-0411">Iron-sulfur</keyword>
<evidence type="ECO:0000256" key="4">
    <source>
        <dbReference type="ARBA" id="ARBA00023004"/>
    </source>
</evidence>
<dbReference type="InterPro" id="IPR023404">
    <property type="entry name" value="rSAM_horseshoe"/>
</dbReference>
<protein>
    <submittedName>
        <fullName evidence="7">Radical SAM protein</fullName>
    </submittedName>
</protein>
<evidence type="ECO:0000256" key="1">
    <source>
        <dbReference type="ARBA" id="ARBA00001966"/>
    </source>
</evidence>
<dbReference type="SFLD" id="SFLDG01082">
    <property type="entry name" value="B12-binding_domain_containing"/>
    <property type="match status" value="1"/>
</dbReference>
<evidence type="ECO:0000256" key="5">
    <source>
        <dbReference type="ARBA" id="ARBA00023014"/>
    </source>
</evidence>
<evidence type="ECO:0000259" key="6">
    <source>
        <dbReference type="PROSITE" id="PS51918"/>
    </source>
</evidence>
<evidence type="ECO:0000313" key="7">
    <source>
        <dbReference type="EMBL" id="TLG01708.1"/>
    </source>
</evidence>
<dbReference type="SMART" id="SM00729">
    <property type="entry name" value="Elp3"/>
    <property type="match status" value="1"/>
</dbReference>
<evidence type="ECO:0000256" key="3">
    <source>
        <dbReference type="ARBA" id="ARBA00022723"/>
    </source>
</evidence>
<name>A0A5R8P879_9NOCA</name>
<dbReference type="PROSITE" id="PS51918">
    <property type="entry name" value="RADICAL_SAM"/>
    <property type="match status" value="1"/>
</dbReference>
<proteinExistence type="predicted"/>
<dbReference type="InterPro" id="IPR051198">
    <property type="entry name" value="BchE-like"/>
</dbReference>
<organism evidence="7 8">
    <name type="scientific">Nocardia cyriacigeorgica</name>
    <dbReference type="NCBI Taxonomy" id="135487"/>
    <lineage>
        <taxon>Bacteria</taxon>
        <taxon>Bacillati</taxon>
        <taxon>Actinomycetota</taxon>
        <taxon>Actinomycetes</taxon>
        <taxon>Mycobacteriales</taxon>
        <taxon>Nocardiaceae</taxon>
        <taxon>Nocardia</taxon>
    </lineage>
</organism>
<dbReference type="InterPro" id="IPR058240">
    <property type="entry name" value="rSAM_sf"/>
</dbReference>
<feature type="domain" description="Radical SAM core" evidence="6">
    <location>
        <begin position="184"/>
        <end position="394"/>
    </location>
</feature>
<dbReference type="OrthoDB" id="5298546at2"/>
<sequence>MRVMILYPPVLPFGYTLHHRFQRLWEAGAYVRIRYPSTTIVDAGLMNMLKGQVLNEYATGYDAVAVYAEPQMLQDVADFVDRFNHMDSRTRIMLYGPAVVCFPALARALPVDAVGCRGDYEAQLRQFVDWASGGMVRVSNLAIRSGSQWIEPTDTPELVGEVDWAYPPLDEMPMADIARIYTMKGQPTTVAVTASRGCPYRCTFCATPELEGRPDRRRNPEALAQYIEQNQQHSHWQLYSPTFTLDRHWCMEFFKQLDRRQVAINWRCTTRVDRLDPQLTEAMAASGCSMVGLGIETLGPALLSIKKGIGQPDMARAIRMLVASGIAVKAYIMLGLPGQRLQDVRRTIDFVHDLGAEIRPTMYSPQGSADGLPDAAAGLGGDDVSAIDRKSFLQDREHYGEYLRLVFSRSSRQLPS</sequence>
<keyword evidence="4" id="KW-0408">Iron</keyword>
<dbReference type="Proteomes" id="UP000308349">
    <property type="component" value="Unassembled WGS sequence"/>
</dbReference>
<dbReference type="Pfam" id="PF04055">
    <property type="entry name" value="Radical_SAM"/>
    <property type="match status" value="1"/>
</dbReference>
<reference evidence="7 8" key="1">
    <citation type="submission" date="2019-05" db="EMBL/GenBank/DDBJ databases">
        <title>Genomes sequences of two Nocardia cyriacigeorgica environmental isolates, type strains Nocardia asteroides ATCC 19247 and Nocardia cyriacigeorgica DSM 44484.</title>
        <authorList>
            <person name="Vautrin F."/>
            <person name="Bergeron E."/>
            <person name="Dubost A."/>
            <person name="Abrouk D."/>
            <person name="Rodriguez Nava V."/>
            <person name="Pujic P."/>
        </authorList>
    </citation>
    <scope>NUCLEOTIDE SEQUENCE [LARGE SCALE GENOMIC DNA]</scope>
    <source>
        <strain evidence="7 8">EML 1456</strain>
    </source>
</reference>
<comment type="caution">
    <text evidence="7">The sequence shown here is derived from an EMBL/GenBank/DDBJ whole genome shotgun (WGS) entry which is preliminary data.</text>
</comment>
<dbReference type="GO" id="GO:0046872">
    <property type="term" value="F:metal ion binding"/>
    <property type="evidence" value="ECO:0007669"/>
    <property type="project" value="UniProtKB-KW"/>
</dbReference>
<dbReference type="Gene3D" id="3.80.30.20">
    <property type="entry name" value="tm_1862 like domain"/>
    <property type="match status" value="1"/>
</dbReference>
<dbReference type="AlphaFoldDB" id="A0A5R8P879"/>
<dbReference type="SUPFAM" id="SSF102114">
    <property type="entry name" value="Radical SAM enzymes"/>
    <property type="match status" value="1"/>
</dbReference>
<dbReference type="InterPro" id="IPR006638">
    <property type="entry name" value="Elp3/MiaA/NifB-like_rSAM"/>
</dbReference>
<dbReference type="PANTHER" id="PTHR43409:SF7">
    <property type="entry name" value="BLL1977 PROTEIN"/>
    <property type="match status" value="1"/>
</dbReference>
<dbReference type="EMBL" id="VBUU01000030">
    <property type="protein sequence ID" value="TLG01708.1"/>
    <property type="molecule type" value="Genomic_DNA"/>
</dbReference>
<dbReference type="CDD" id="cd01335">
    <property type="entry name" value="Radical_SAM"/>
    <property type="match status" value="1"/>
</dbReference>
<evidence type="ECO:0000256" key="2">
    <source>
        <dbReference type="ARBA" id="ARBA00022691"/>
    </source>
</evidence>
<dbReference type="GO" id="GO:0003824">
    <property type="term" value="F:catalytic activity"/>
    <property type="evidence" value="ECO:0007669"/>
    <property type="project" value="InterPro"/>
</dbReference>
<comment type="cofactor">
    <cofactor evidence="1">
        <name>[4Fe-4S] cluster</name>
        <dbReference type="ChEBI" id="CHEBI:49883"/>
    </cofactor>
</comment>
<gene>
    <name evidence="7" type="ORF">FEK35_23695</name>
</gene>
<dbReference type="SFLD" id="SFLDS00029">
    <property type="entry name" value="Radical_SAM"/>
    <property type="match status" value="1"/>
</dbReference>
<keyword evidence="3" id="KW-0479">Metal-binding</keyword>
<evidence type="ECO:0000313" key="8">
    <source>
        <dbReference type="Proteomes" id="UP000308349"/>
    </source>
</evidence>